<evidence type="ECO:0000259" key="9">
    <source>
        <dbReference type="Pfam" id="PF26410"/>
    </source>
</evidence>
<evidence type="ECO:0000256" key="8">
    <source>
        <dbReference type="SAM" id="SignalP"/>
    </source>
</evidence>
<dbReference type="EMBL" id="JACHMN010000002">
    <property type="protein sequence ID" value="MBB5869907.1"/>
    <property type="molecule type" value="Genomic_DNA"/>
</dbReference>
<protein>
    <recommendedName>
        <fullName evidence="3">mannan endo-1,4-beta-mannosidase</fullName>
        <ecNumber evidence="3">3.2.1.78</ecNumber>
    </recommendedName>
</protein>
<dbReference type="InterPro" id="IPR045053">
    <property type="entry name" value="MAN-like"/>
</dbReference>
<feature type="chain" id="PRO_5032698522" description="mannan endo-1,4-beta-mannosidase" evidence="8">
    <location>
        <begin position="31"/>
        <end position="650"/>
    </location>
</feature>
<proteinExistence type="predicted"/>
<dbReference type="Gene3D" id="2.60.120.260">
    <property type="entry name" value="Galactose-binding domain-like"/>
    <property type="match status" value="1"/>
</dbReference>
<dbReference type="GO" id="GO:0000272">
    <property type="term" value="P:polysaccharide catabolic process"/>
    <property type="evidence" value="ECO:0007669"/>
    <property type="project" value="InterPro"/>
</dbReference>
<feature type="domain" description="Glycoside hydrolase family 5" evidence="9">
    <location>
        <begin position="36"/>
        <end position="339"/>
    </location>
</feature>
<evidence type="ECO:0000256" key="2">
    <source>
        <dbReference type="ARBA" id="ARBA00004613"/>
    </source>
</evidence>
<accession>A0A841BLD8</accession>
<organism evidence="10 11">
    <name type="scientific">Allocatelliglobosispora scoriae</name>
    <dbReference type="NCBI Taxonomy" id="643052"/>
    <lineage>
        <taxon>Bacteria</taxon>
        <taxon>Bacillati</taxon>
        <taxon>Actinomycetota</taxon>
        <taxon>Actinomycetes</taxon>
        <taxon>Micromonosporales</taxon>
        <taxon>Micromonosporaceae</taxon>
        <taxon>Allocatelliglobosispora</taxon>
    </lineage>
</organism>
<dbReference type="GO" id="GO:0005576">
    <property type="term" value="C:extracellular region"/>
    <property type="evidence" value="ECO:0007669"/>
    <property type="project" value="UniProtKB-SubCell"/>
</dbReference>
<comment type="subcellular location">
    <subcellularLocation>
        <location evidence="2">Secreted</location>
    </subcellularLocation>
</comment>
<name>A0A841BLD8_9ACTN</name>
<evidence type="ECO:0000256" key="5">
    <source>
        <dbReference type="ARBA" id="ARBA00022729"/>
    </source>
</evidence>
<evidence type="ECO:0000313" key="11">
    <source>
        <dbReference type="Proteomes" id="UP000587527"/>
    </source>
</evidence>
<comment type="caution">
    <text evidence="10">The sequence shown here is derived from an EMBL/GenBank/DDBJ whole genome shotgun (WGS) entry which is preliminary data.</text>
</comment>
<dbReference type="InterPro" id="IPR001547">
    <property type="entry name" value="Glyco_hydro_5"/>
</dbReference>
<dbReference type="EC" id="3.2.1.78" evidence="3"/>
<feature type="signal peptide" evidence="8">
    <location>
        <begin position="1"/>
        <end position="30"/>
    </location>
</feature>
<sequence length="650" mass="69717">MNRHRRPSTIAAIVAAMLGILAVPAAPAQAGGAHGFVTRTGTHLKLGSEEFRVAGSNNYYLMYKSRAMVDDVFADAAAADFNVIRTWGWLDIGNADGSNSIAGKQEGVYFQYWNGSSPAYNDGADGLERLDYVLYAARRAGVKLVIPFTNNWSDFGGMDQYVRWRGGSHHDDFYADPVIKGWYADWITHLLNRVNTLTGVKYKDDPTIMAWELANEPRCQGSGVYPTSASCTPAVTTAWADQLTRHVKSIDSKHLVGVGDEGFTCDNPGTDDWTTNCGPGMDYEALTRLPAVDIASLHLYPDGWGKTPAWGTEWITSHIQKARRLGKAVVVGEFGIKDKAQRNVIYRDWTEAVRKAGGNGFLYWILSGVQDDGALYPDYDGFTVYCPSPVCLTIGNAGDELRHGQSSRPPVADHDTAVTKFDTAVTLTPLANDIAYRTHLQPATLAVTGATGGTFAVAANGSVAFTPTSGFVGKAVAHYTVRDAAGRTSNVADLVVTVKPDPTAAIVVDSFEAGIGSWAPGNWQQNAGTLTPTTGFHTHGTAGLHVAAADGGWFGTTFTEPLNLSGKTYLKYDVSAGPAAGTSSTVALQVGPGWAWCQGSWTWVNQGTAATLQIDLFNDVSCTQADLAEVHGLLIYISPGDFDVDYIRAE</sequence>
<comment type="catalytic activity">
    <reaction evidence="1">
        <text>Random hydrolysis of (1-&gt;4)-beta-D-mannosidic linkages in mannans, galactomannans and glucomannans.</text>
        <dbReference type="EC" id="3.2.1.78"/>
    </reaction>
</comment>
<dbReference type="AlphaFoldDB" id="A0A841BLD8"/>
<evidence type="ECO:0000313" key="10">
    <source>
        <dbReference type="EMBL" id="MBB5869907.1"/>
    </source>
</evidence>
<dbReference type="Gene3D" id="2.60.40.2810">
    <property type="match status" value="1"/>
</dbReference>
<evidence type="ECO:0000256" key="6">
    <source>
        <dbReference type="ARBA" id="ARBA00022801"/>
    </source>
</evidence>
<dbReference type="Gene3D" id="3.20.20.80">
    <property type="entry name" value="Glycosidases"/>
    <property type="match status" value="1"/>
</dbReference>
<evidence type="ECO:0000256" key="4">
    <source>
        <dbReference type="ARBA" id="ARBA00022525"/>
    </source>
</evidence>
<keyword evidence="4" id="KW-0964">Secreted</keyword>
<evidence type="ECO:0000256" key="7">
    <source>
        <dbReference type="ARBA" id="ARBA00023295"/>
    </source>
</evidence>
<dbReference type="Proteomes" id="UP000587527">
    <property type="component" value="Unassembled WGS sequence"/>
</dbReference>
<gene>
    <name evidence="10" type="ORF">F4553_003286</name>
</gene>
<keyword evidence="5 8" id="KW-0732">Signal</keyword>
<dbReference type="RefSeq" id="WP_184836897.1">
    <property type="nucleotide sequence ID" value="NZ_JACHMN010000002.1"/>
</dbReference>
<dbReference type="SUPFAM" id="SSF51445">
    <property type="entry name" value="(Trans)glycosidases"/>
    <property type="match status" value="1"/>
</dbReference>
<keyword evidence="7 10" id="KW-0326">Glycosidase</keyword>
<dbReference type="PANTHER" id="PTHR31451">
    <property type="match status" value="1"/>
</dbReference>
<reference evidence="10 11" key="1">
    <citation type="submission" date="2020-08" db="EMBL/GenBank/DDBJ databases">
        <title>Sequencing the genomes of 1000 actinobacteria strains.</title>
        <authorList>
            <person name="Klenk H.-P."/>
        </authorList>
    </citation>
    <scope>NUCLEOTIDE SEQUENCE [LARGE SCALE GENOMIC DNA]</scope>
    <source>
        <strain evidence="10 11">DSM 45362</strain>
    </source>
</reference>
<dbReference type="Pfam" id="PF17963">
    <property type="entry name" value="Big_9"/>
    <property type="match status" value="1"/>
</dbReference>
<keyword evidence="11" id="KW-1185">Reference proteome</keyword>
<evidence type="ECO:0000256" key="3">
    <source>
        <dbReference type="ARBA" id="ARBA00012706"/>
    </source>
</evidence>
<dbReference type="GO" id="GO:0016985">
    <property type="term" value="F:mannan endo-1,4-beta-mannosidase activity"/>
    <property type="evidence" value="ECO:0007669"/>
    <property type="project" value="UniProtKB-EC"/>
</dbReference>
<evidence type="ECO:0000256" key="1">
    <source>
        <dbReference type="ARBA" id="ARBA00001678"/>
    </source>
</evidence>
<dbReference type="PANTHER" id="PTHR31451:SF39">
    <property type="entry name" value="MANNAN ENDO-1,4-BETA-MANNOSIDASE 1"/>
    <property type="match status" value="1"/>
</dbReference>
<keyword evidence="6 10" id="KW-0378">Hydrolase</keyword>
<dbReference type="InterPro" id="IPR017853">
    <property type="entry name" value="GH"/>
</dbReference>
<dbReference type="Pfam" id="PF26410">
    <property type="entry name" value="GH5_mannosidase"/>
    <property type="match status" value="1"/>
</dbReference>